<feature type="compositionally biased region" description="Polar residues" evidence="1">
    <location>
        <begin position="74"/>
        <end position="92"/>
    </location>
</feature>
<reference evidence="2" key="1">
    <citation type="submission" date="2024-03" db="EMBL/GenBank/DDBJ databases">
        <authorList>
            <consortium name="ELIXIR-Norway"/>
            <consortium name="Elixir Norway"/>
        </authorList>
    </citation>
    <scope>NUCLEOTIDE SEQUENCE</scope>
</reference>
<gene>
    <name evidence="2" type="ORF">CSSPJE1EN2_LOCUS20932</name>
</gene>
<evidence type="ECO:0000256" key="1">
    <source>
        <dbReference type="SAM" id="MobiDB-lite"/>
    </source>
</evidence>
<protein>
    <submittedName>
        <fullName evidence="2">Uncharacterized protein</fullName>
    </submittedName>
</protein>
<evidence type="ECO:0000313" key="3">
    <source>
        <dbReference type="Proteomes" id="UP001497522"/>
    </source>
</evidence>
<feature type="region of interest" description="Disordered" evidence="1">
    <location>
        <begin position="73"/>
        <end position="120"/>
    </location>
</feature>
<evidence type="ECO:0000313" key="2">
    <source>
        <dbReference type="EMBL" id="CAK9879373.1"/>
    </source>
</evidence>
<organism evidence="2 3">
    <name type="scientific">Sphagnum jensenii</name>
    <dbReference type="NCBI Taxonomy" id="128206"/>
    <lineage>
        <taxon>Eukaryota</taxon>
        <taxon>Viridiplantae</taxon>
        <taxon>Streptophyta</taxon>
        <taxon>Embryophyta</taxon>
        <taxon>Bryophyta</taxon>
        <taxon>Sphagnophytina</taxon>
        <taxon>Sphagnopsida</taxon>
        <taxon>Sphagnales</taxon>
        <taxon>Sphagnaceae</taxon>
        <taxon>Sphagnum</taxon>
    </lineage>
</organism>
<name>A0ABP1BSX4_9BRYO</name>
<feature type="compositionally biased region" description="Basic and acidic residues" evidence="1">
    <location>
        <begin position="97"/>
        <end position="107"/>
    </location>
</feature>
<dbReference type="EMBL" id="OZ023708">
    <property type="protein sequence ID" value="CAK9879373.1"/>
    <property type="molecule type" value="Genomic_DNA"/>
</dbReference>
<proteinExistence type="predicted"/>
<sequence>MVKMKNHSELEDSQISKLNECFLVADRIRKVGRSSRQGFNKFKSKPNPNDGGVRLSVPISGEISPFANGPLSLVTPSVQSSREASLTQSVFPSENPLGKEERKEIRPPEVPAAPSNPARC</sequence>
<keyword evidence="3" id="KW-1185">Reference proteome</keyword>
<feature type="region of interest" description="Disordered" evidence="1">
    <location>
        <begin position="37"/>
        <end position="56"/>
    </location>
</feature>
<accession>A0ABP1BSX4</accession>
<dbReference type="Proteomes" id="UP001497522">
    <property type="component" value="Chromosome 7"/>
</dbReference>